<dbReference type="AlphaFoldDB" id="A0A0V0RBK3"/>
<evidence type="ECO:0000313" key="1">
    <source>
        <dbReference type="EMBL" id="KRX11776.1"/>
    </source>
</evidence>
<organism evidence="1 2">
    <name type="scientific">Trichinella nelsoni</name>
    <dbReference type="NCBI Taxonomy" id="6336"/>
    <lineage>
        <taxon>Eukaryota</taxon>
        <taxon>Metazoa</taxon>
        <taxon>Ecdysozoa</taxon>
        <taxon>Nematoda</taxon>
        <taxon>Enoplea</taxon>
        <taxon>Dorylaimia</taxon>
        <taxon>Trichinellida</taxon>
        <taxon>Trichinellidae</taxon>
        <taxon>Trichinella</taxon>
    </lineage>
</organism>
<comment type="caution">
    <text evidence="1">The sequence shown here is derived from an EMBL/GenBank/DDBJ whole genome shotgun (WGS) entry which is preliminary data.</text>
</comment>
<proteinExistence type="predicted"/>
<dbReference type="OrthoDB" id="10509586at2759"/>
<dbReference type="Proteomes" id="UP000054630">
    <property type="component" value="Unassembled WGS sequence"/>
</dbReference>
<name>A0A0V0RBK3_9BILA</name>
<protein>
    <submittedName>
        <fullName evidence="1">Uncharacterized protein</fullName>
    </submittedName>
</protein>
<dbReference type="EMBL" id="JYDL01001431">
    <property type="protein sequence ID" value="KRX11776.1"/>
    <property type="molecule type" value="Genomic_DNA"/>
</dbReference>
<accession>A0A0V0RBK3</accession>
<sequence>MNVSASLNDRKLSDCITRGRPLREINLRRPYIGLVHSDIAPLYIWADKHWTGKVHTGMAEWW</sequence>
<gene>
    <name evidence="1" type="ORF">T07_7900</name>
</gene>
<keyword evidence="2" id="KW-1185">Reference proteome</keyword>
<evidence type="ECO:0000313" key="2">
    <source>
        <dbReference type="Proteomes" id="UP000054630"/>
    </source>
</evidence>
<reference evidence="1 2" key="1">
    <citation type="submission" date="2015-01" db="EMBL/GenBank/DDBJ databases">
        <title>Evolution of Trichinella species and genotypes.</title>
        <authorList>
            <person name="Korhonen P.K."/>
            <person name="Edoardo P."/>
            <person name="Giuseppe L.R."/>
            <person name="Gasser R.B."/>
        </authorList>
    </citation>
    <scope>NUCLEOTIDE SEQUENCE [LARGE SCALE GENOMIC DNA]</scope>
    <source>
        <strain evidence="1">ISS37</strain>
    </source>
</reference>